<dbReference type="Gene3D" id="3.30.1360.220">
    <property type="entry name" value="Domain of unknown function (DUF3480), N-terminal subdomain"/>
    <property type="match status" value="1"/>
</dbReference>
<dbReference type="STRING" id="307972.A0A2G8JD76"/>
<dbReference type="AlphaFoldDB" id="A0A2G8JD76"/>
<sequence>MIFVALQVHTKGNYWFDSALLQWILQLLQLFLSQCLKPGFPNGAHEPPRGGHGLLQGVRETFLKVKTRVMKVINNSNEHVMAIAANFSPEADSHLVCIQNDHGVYQTQAINRQNKPRKVTGASFMVLNGALKSNSGLTAKSSIVEDGLMVQIRPDMMAALRDTLRNMADFTIPCGAVDVPHPDETVILRWVDDDTSFNSGVKSPVDNRPLEGIESIRIQNTTDFQGHNKIIRWTEVFFIENGGSGDSVSKRHIPEPVDLSRLAENLAIAFCLALSESLQDLITLD</sequence>
<keyword evidence="1" id="KW-0732">Signal</keyword>
<dbReference type="EMBL" id="MRZV01002441">
    <property type="protein sequence ID" value="PIK33697.1"/>
    <property type="molecule type" value="Genomic_DNA"/>
</dbReference>
<feature type="signal peptide" evidence="1">
    <location>
        <begin position="1"/>
        <end position="35"/>
    </location>
</feature>
<dbReference type="GO" id="GO:0031901">
    <property type="term" value="C:early endosome membrane"/>
    <property type="evidence" value="ECO:0007669"/>
    <property type="project" value="TreeGrafter"/>
</dbReference>
<dbReference type="OrthoDB" id="5872154at2759"/>
<feature type="domain" description="Smad anchor for receptor activation-like C-terminal" evidence="2">
    <location>
        <begin position="54"/>
        <end position="285"/>
    </location>
</feature>
<protein>
    <recommendedName>
        <fullName evidence="2">Smad anchor for receptor activation-like C-terminal domain-containing protein</fullName>
    </recommendedName>
</protein>
<accession>A0A2G8JD76</accession>
<dbReference type="Pfam" id="PF11979">
    <property type="entry name" value="SARA_C"/>
    <property type="match status" value="1"/>
</dbReference>
<feature type="chain" id="PRO_5013829402" description="Smad anchor for receptor activation-like C-terminal domain-containing protein" evidence="1">
    <location>
        <begin position="36"/>
        <end position="285"/>
    </location>
</feature>
<organism evidence="3 4">
    <name type="scientific">Stichopus japonicus</name>
    <name type="common">Sea cucumber</name>
    <dbReference type="NCBI Taxonomy" id="307972"/>
    <lineage>
        <taxon>Eukaryota</taxon>
        <taxon>Metazoa</taxon>
        <taxon>Echinodermata</taxon>
        <taxon>Eleutherozoa</taxon>
        <taxon>Echinozoa</taxon>
        <taxon>Holothuroidea</taxon>
        <taxon>Aspidochirotacea</taxon>
        <taxon>Aspidochirotida</taxon>
        <taxon>Stichopodidae</taxon>
        <taxon>Apostichopus</taxon>
    </lineage>
</organism>
<comment type="caution">
    <text evidence="3">The sequence shown here is derived from an EMBL/GenBank/DDBJ whole genome shotgun (WGS) entry which is preliminary data.</text>
</comment>
<evidence type="ECO:0000259" key="2">
    <source>
        <dbReference type="SMART" id="SM01421"/>
    </source>
</evidence>
<gene>
    <name evidence="3" type="ORF">BSL78_29489</name>
</gene>
<evidence type="ECO:0000313" key="4">
    <source>
        <dbReference type="Proteomes" id="UP000230750"/>
    </source>
</evidence>
<name>A0A2G8JD76_STIJA</name>
<dbReference type="Gene3D" id="3.30.500.40">
    <property type="match status" value="1"/>
</dbReference>
<dbReference type="GO" id="GO:0016197">
    <property type="term" value="P:endosomal transport"/>
    <property type="evidence" value="ECO:0007669"/>
    <property type="project" value="TreeGrafter"/>
</dbReference>
<evidence type="ECO:0000313" key="3">
    <source>
        <dbReference type="EMBL" id="PIK33697.1"/>
    </source>
</evidence>
<keyword evidence="4" id="KW-1185">Reference proteome</keyword>
<evidence type="ECO:0000256" key="1">
    <source>
        <dbReference type="SAM" id="SignalP"/>
    </source>
</evidence>
<dbReference type="Proteomes" id="UP000230750">
    <property type="component" value="Unassembled WGS sequence"/>
</dbReference>
<dbReference type="InterPro" id="IPR022557">
    <property type="entry name" value="SARA-like_C"/>
</dbReference>
<dbReference type="PANTHER" id="PTHR46319">
    <property type="entry name" value="ZINC FINGER FYVE DOMAIN-CONTAINING PROTEIN"/>
    <property type="match status" value="1"/>
</dbReference>
<reference evidence="3 4" key="1">
    <citation type="journal article" date="2017" name="PLoS Biol.">
        <title>The sea cucumber genome provides insights into morphological evolution and visceral regeneration.</title>
        <authorList>
            <person name="Zhang X."/>
            <person name="Sun L."/>
            <person name="Yuan J."/>
            <person name="Sun Y."/>
            <person name="Gao Y."/>
            <person name="Zhang L."/>
            <person name="Li S."/>
            <person name="Dai H."/>
            <person name="Hamel J.F."/>
            <person name="Liu C."/>
            <person name="Yu Y."/>
            <person name="Liu S."/>
            <person name="Lin W."/>
            <person name="Guo K."/>
            <person name="Jin S."/>
            <person name="Xu P."/>
            <person name="Storey K.B."/>
            <person name="Huan P."/>
            <person name="Zhang T."/>
            <person name="Zhou Y."/>
            <person name="Zhang J."/>
            <person name="Lin C."/>
            <person name="Li X."/>
            <person name="Xing L."/>
            <person name="Huo D."/>
            <person name="Sun M."/>
            <person name="Wang L."/>
            <person name="Mercier A."/>
            <person name="Li F."/>
            <person name="Yang H."/>
            <person name="Xiang J."/>
        </authorList>
    </citation>
    <scope>NUCLEOTIDE SEQUENCE [LARGE SCALE GENOMIC DNA]</scope>
    <source>
        <strain evidence="3">Shaxun</strain>
        <tissue evidence="3">Muscle</tissue>
    </source>
</reference>
<proteinExistence type="predicted"/>
<dbReference type="SMART" id="SM01421">
    <property type="entry name" value="DUF3480"/>
    <property type="match status" value="1"/>
</dbReference>
<dbReference type="PANTHER" id="PTHR46319:SF3">
    <property type="entry name" value="ZINC FINGER FYVE DOMAIN-CONTAINING PROTEIN"/>
    <property type="match status" value="1"/>
</dbReference>